<evidence type="ECO:0000259" key="8">
    <source>
        <dbReference type="PROSITE" id="PS51782"/>
    </source>
</evidence>
<evidence type="ECO:0000313" key="11">
    <source>
        <dbReference type="EMBL" id="QOY35947.1"/>
    </source>
</evidence>
<dbReference type="CDD" id="cd00118">
    <property type="entry name" value="LysM"/>
    <property type="match status" value="3"/>
</dbReference>
<dbReference type="InterPro" id="IPR000064">
    <property type="entry name" value="NLP_P60_dom"/>
</dbReference>
<dbReference type="PROSITE" id="PS51782">
    <property type="entry name" value="LYSM"/>
    <property type="match status" value="3"/>
</dbReference>
<dbReference type="KEGG" id="aia:AWH56_025405"/>
<dbReference type="Proteomes" id="UP000180175">
    <property type="component" value="Chromosome"/>
</dbReference>
<keyword evidence="12" id="KW-1185">Reference proteome</keyword>
<dbReference type="Gene3D" id="3.90.1720.10">
    <property type="entry name" value="endopeptidase domain like (from Nostoc punctiforme)"/>
    <property type="match status" value="1"/>
</dbReference>
<proteinExistence type="inferred from homology"/>
<protein>
    <submittedName>
        <fullName evidence="11">LysM peptidoglycan-binding domain-containing protein</fullName>
    </submittedName>
</protein>
<feature type="domain" description="LysM" evidence="8">
    <location>
        <begin position="221"/>
        <end position="264"/>
    </location>
</feature>
<dbReference type="OrthoDB" id="9813368at2"/>
<evidence type="ECO:0000256" key="1">
    <source>
        <dbReference type="ARBA" id="ARBA00007074"/>
    </source>
</evidence>
<keyword evidence="2" id="KW-0645">Protease</keyword>
<dbReference type="InterPro" id="IPR036779">
    <property type="entry name" value="LysM_dom_sf"/>
</dbReference>
<dbReference type="GO" id="GO:0008234">
    <property type="term" value="F:cysteine-type peptidase activity"/>
    <property type="evidence" value="ECO:0007669"/>
    <property type="project" value="UniProtKB-KW"/>
</dbReference>
<keyword evidence="6" id="KW-0788">Thiol protease</keyword>
<dbReference type="Pfam" id="PF01476">
    <property type="entry name" value="LysM"/>
    <property type="match status" value="3"/>
</dbReference>
<evidence type="ECO:0000313" key="10">
    <source>
        <dbReference type="EMBL" id="OIJ19333.1"/>
    </source>
</evidence>
<dbReference type="SMART" id="SM00257">
    <property type="entry name" value="LysM"/>
    <property type="match status" value="3"/>
</dbReference>
<dbReference type="RefSeq" id="WP_071316854.1">
    <property type="nucleotide sequence ID" value="NZ_CP063356.2"/>
</dbReference>
<dbReference type="PANTHER" id="PTHR47360">
    <property type="entry name" value="MUREIN DD-ENDOPEPTIDASE MEPS/MUREIN LD-CARBOXYPEPTIDASE"/>
    <property type="match status" value="1"/>
</dbReference>
<name>A0A1S2M4E7_9BACI</name>
<reference evidence="11 12" key="2">
    <citation type="journal article" date="2017" name="Genome Announc.">
        <title>Draft Genome Sequences of Four Alkaliphilic Bacteria Belonging to the Anaerobacillus Genus.</title>
        <authorList>
            <person name="Bassil N.M."/>
            <person name="Lloyd J.R."/>
        </authorList>
    </citation>
    <scope>NUCLEOTIDE SEQUENCE [LARGE SCALE GENOMIC DNA]</scope>
    <source>
        <strain evidence="11 12">NB2006</strain>
    </source>
</reference>
<feature type="chain" id="PRO_5036025479" evidence="7">
    <location>
        <begin position="22"/>
        <end position="317"/>
    </location>
</feature>
<dbReference type="PANTHER" id="PTHR47360:SF1">
    <property type="entry name" value="ENDOPEPTIDASE NLPC-RELATED"/>
    <property type="match status" value="1"/>
</dbReference>
<reference evidence="11 12" key="3">
    <citation type="journal article" date="2019" name="Int. J. Syst. Evol. Microbiol.">
        <title>Anaerobacillus isosaccharinicus sp. nov., an alkaliphilic bacterium which degrades isosaccharinic acid.</title>
        <authorList>
            <person name="Bassil N.M."/>
            <person name="Lloyd J.R."/>
        </authorList>
    </citation>
    <scope>NUCLEOTIDE SEQUENCE [LARGE SCALE GENOMIC DNA]</scope>
    <source>
        <strain evidence="11 12">NB2006</strain>
    </source>
</reference>
<evidence type="ECO:0000259" key="9">
    <source>
        <dbReference type="PROSITE" id="PS51935"/>
    </source>
</evidence>
<evidence type="ECO:0000256" key="7">
    <source>
        <dbReference type="SAM" id="SignalP"/>
    </source>
</evidence>
<evidence type="ECO:0000256" key="4">
    <source>
        <dbReference type="ARBA" id="ARBA00022737"/>
    </source>
</evidence>
<accession>A0A1S2M4E7</accession>
<evidence type="ECO:0000256" key="2">
    <source>
        <dbReference type="ARBA" id="ARBA00022670"/>
    </source>
</evidence>
<dbReference type="EMBL" id="LQXD01000079">
    <property type="protein sequence ID" value="OIJ19333.1"/>
    <property type="molecule type" value="Genomic_DNA"/>
</dbReference>
<gene>
    <name evidence="11" type="ORF">AWH56_025405</name>
    <name evidence="10" type="ORF">AWH56_09160</name>
</gene>
<dbReference type="PROSITE" id="PS51935">
    <property type="entry name" value="NLPC_P60"/>
    <property type="match status" value="1"/>
</dbReference>
<dbReference type="Pfam" id="PF00877">
    <property type="entry name" value="NLPC_P60"/>
    <property type="match status" value="1"/>
</dbReference>
<organism evidence="10 12">
    <name type="scientific">Anaerobacillus isosaccharinicus</name>
    <dbReference type="NCBI Taxonomy" id="1532552"/>
    <lineage>
        <taxon>Bacteria</taxon>
        <taxon>Bacillati</taxon>
        <taxon>Bacillota</taxon>
        <taxon>Bacilli</taxon>
        <taxon>Bacillales</taxon>
        <taxon>Bacillaceae</taxon>
        <taxon>Anaerobacillus</taxon>
    </lineage>
</organism>
<dbReference type="GO" id="GO:0006508">
    <property type="term" value="P:proteolysis"/>
    <property type="evidence" value="ECO:0007669"/>
    <property type="project" value="UniProtKB-KW"/>
</dbReference>
<evidence type="ECO:0000256" key="5">
    <source>
        <dbReference type="ARBA" id="ARBA00022801"/>
    </source>
</evidence>
<dbReference type="EMBL" id="CP063356">
    <property type="protein sequence ID" value="QOY35947.1"/>
    <property type="molecule type" value="Genomic_DNA"/>
</dbReference>
<keyword evidence="5" id="KW-0378">Hydrolase</keyword>
<feature type="domain" description="NlpC/P60" evidence="9">
    <location>
        <begin position="26"/>
        <end position="150"/>
    </location>
</feature>
<dbReference type="SUPFAM" id="SSF54001">
    <property type="entry name" value="Cysteine proteinases"/>
    <property type="match status" value="1"/>
</dbReference>
<comment type="similarity">
    <text evidence="1">Belongs to the peptidase C40 family.</text>
</comment>
<reference evidence="11" key="4">
    <citation type="submission" date="2020-10" db="EMBL/GenBank/DDBJ databases">
        <authorList>
            <person name="Bassil N.M."/>
            <person name="Lloyd J.R."/>
        </authorList>
    </citation>
    <scope>NUCLEOTIDE SEQUENCE</scope>
    <source>
        <strain evidence="11">NB2006</strain>
    </source>
</reference>
<evidence type="ECO:0000256" key="3">
    <source>
        <dbReference type="ARBA" id="ARBA00022729"/>
    </source>
</evidence>
<feature type="signal peptide" evidence="7">
    <location>
        <begin position="1"/>
        <end position="21"/>
    </location>
</feature>
<reference evidence="10 12" key="1">
    <citation type="submission" date="2016-10" db="EMBL/GenBank/DDBJ databases">
        <title>Draft genome sequences of four alkaliphilic bacteria belonging to the Anaerobacillus genus.</title>
        <authorList>
            <person name="Bassil N.M."/>
            <person name="Lloyd J.R."/>
        </authorList>
    </citation>
    <scope>NUCLEOTIDE SEQUENCE [LARGE SCALE GENOMIC DNA]</scope>
    <source>
        <strain evidence="10 12">NB2006</strain>
    </source>
</reference>
<feature type="domain" description="LysM" evidence="8">
    <location>
        <begin position="164"/>
        <end position="207"/>
    </location>
</feature>
<dbReference type="SUPFAM" id="SSF54106">
    <property type="entry name" value="LysM domain"/>
    <property type="match status" value="3"/>
</dbReference>
<evidence type="ECO:0000256" key="6">
    <source>
        <dbReference type="ARBA" id="ARBA00022807"/>
    </source>
</evidence>
<dbReference type="AlphaFoldDB" id="A0A1S2M4E7"/>
<dbReference type="InterPro" id="IPR052062">
    <property type="entry name" value="Murein_DD/LD_carboxypeptidase"/>
</dbReference>
<dbReference type="InterPro" id="IPR018392">
    <property type="entry name" value="LysM"/>
</dbReference>
<feature type="domain" description="LysM" evidence="8">
    <location>
        <begin position="273"/>
        <end position="316"/>
    </location>
</feature>
<sequence>MKKLITCIVAFLMFPTGSAFARATTTSLQESVIQTGMKYIGAPYQFGAAVGDTTRFDCSSFSAQVFAENGISLPRVSRDQARVGVAVSRTQLQKGDLVFYDTNHDGQINHLGIYIQPGQMIHSASSSGVSITDPFSSYWNPRFVTARRVIPEQQVQAVRQDQEGVYTVRSGDSLSVIARDFAITVNQIKYWNNLTSDVIHVGQKLIVKEKTTVVTQVNTSSNHVVRSGDTLWGISRQYGVTVDNLMSWNSLSNSIIHVGQSLVVTAPTVIVSKTYVVKSGDSLWGIATNNQLTVEKLIELNNLQTQIIFPGQVLKIS</sequence>
<evidence type="ECO:0000313" key="12">
    <source>
        <dbReference type="Proteomes" id="UP000180175"/>
    </source>
</evidence>
<dbReference type="Gene3D" id="3.10.350.10">
    <property type="entry name" value="LysM domain"/>
    <property type="match status" value="3"/>
</dbReference>
<keyword evidence="4" id="KW-0677">Repeat</keyword>
<dbReference type="InterPro" id="IPR038765">
    <property type="entry name" value="Papain-like_cys_pep_sf"/>
</dbReference>
<keyword evidence="3 7" id="KW-0732">Signal</keyword>